<protein>
    <submittedName>
        <fullName evidence="2">ATP-binding protein</fullName>
    </submittedName>
</protein>
<dbReference type="Proteomes" id="UP001499851">
    <property type="component" value="Unassembled WGS sequence"/>
</dbReference>
<accession>A0ABP4SNM4</accession>
<dbReference type="InterPro" id="IPR038727">
    <property type="entry name" value="NadR/Ttd14_AAA_dom"/>
</dbReference>
<dbReference type="Gene3D" id="3.40.50.300">
    <property type="entry name" value="P-loop containing nucleotide triphosphate hydrolases"/>
    <property type="match status" value="1"/>
</dbReference>
<dbReference type="RefSeq" id="WP_344484767.1">
    <property type="nucleotide sequence ID" value="NZ_BAAAQF010000005.1"/>
</dbReference>
<keyword evidence="2" id="KW-0067">ATP-binding</keyword>
<dbReference type="InterPro" id="IPR027417">
    <property type="entry name" value="P-loop_NTPase"/>
</dbReference>
<keyword evidence="3" id="KW-1185">Reference proteome</keyword>
<evidence type="ECO:0000259" key="1">
    <source>
        <dbReference type="Pfam" id="PF13521"/>
    </source>
</evidence>
<gene>
    <name evidence="2" type="ORF">GCM10009830_18260</name>
</gene>
<organism evidence="2 3">
    <name type="scientific">Glycomyces endophyticus</name>
    <dbReference type="NCBI Taxonomy" id="480996"/>
    <lineage>
        <taxon>Bacteria</taxon>
        <taxon>Bacillati</taxon>
        <taxon>Actinomycetota</taxon>
        <taxon>Actinomycetes</taxon>
        <taxon>Glycomycetales</taxon>
        <taxon>Glycomycetaceae</taxon>
        <taxon>Glycomyces</taxon>
    </lineage>
</organism>
<dbReference type="Pfam" id="PF13521">
    <property type="entry name" value="AAA_28"/>
    <property type="match status" value="1"/>
</dbReference>
<proteinExistence type="predicted"/>
<comment type="caution">
    <text evidence="2">The sequence shown here is derived from an EMBL/GenBank/DDBJ whole genome shotgun (WGS) entry which is preliminary data.</text>
</comment>
<dbReference type="EMBL" id="BAAAQF010000005">
    <property type="protein sequence ID" value="GAA1672420.1"/>
    <property type="molecule type" value="Genomic_DNA"/>
</dbReference>
<evidence type="ECO:0000313" key="3">
    <source>
        <dbReference type="Proteomes" id="UP001499851"/>
    </source>
</evidence>
<keyword evidence="2" id="KW-0547">Nucleotide-binding</keyword>
<dbReference type="GO" id="GO:0005524">
    <property type="term" value="F:ATP binding"/>
    <property type="evidence" value="ECO:0007669"/>
    <property type="project" value="UniProtKB-KW"/>
</dbReference>
<feature type="domain" description="NadR/Ttd14 AAA" evidence="1">
    <location>
        <begin position="5"/>
        <end position="188"/>
    </location>
</feature>
<sequence>MRVNIAIVGSYGSGRTTLARALAERTGLPVAYGSAMADPIGAEGKPVHDWTPGELVQLTARRYGERLLAEAAHPGGFISDGSILHEPVYAKTRLAAGSYPLGTDLSAYSRSPATAAYEDVCDHIGLLAAAHAAGAYGLYLHLPAEFPLKDAEPPVSEAFRAISETLLLDALRALGARPRTLRGTVGERVDQALSLLSGLSGSDELSTAGAGR</sequence>
<evidence type="ECO:0000313" key="2">
    <source>
        <dbReference type="EMBL" id="GAA1672420.1"/>
    </source>
</evidence>
<name>A0ABP4SNM4_9ACTN</name>
<reference evidence="3" key="1">
    <citation type="journal article" date="2019" name="Int. J. Syst. Evol. Microbiol.">
        <title>The Global Catalogue of Microorganisms (GCM) 10K type strain sequencing project: providing services to taxonomists for standard genome sequencing and annotation.</title>
        <authorList>
            <consortium name="The Broad Institute Genomics Platform"/>
            <consortium name="The Broad Institute Genome Sequencing Center for Infectious Disease"/>
            <person name="Wu L."/>
            <person name="Ma J."/>
        </authorList>
    </citation>
    <scope>NUCLEOTIDE SEQUENCE [LARGE SCALE GENOMIC DNA]</scope>
    <source>
        <strain evidence="3">JCM 16001</strain>
    </source>
</reference>
<dbReference type="SUPFAM" id="SSF52540">
    <property type="entry name" value="P-loop containing nucleoside triphosphate hydrolases"/>
    <property type="match status" value="1"/>
</dbReference>